<protein>
    <recommendedName>
        <fullName evidence="2">High-affinity zinc uptake system protein ZnuA</fullName>
    </recommendedName>
</protein>
<gene>
    <name evidence="7" type="ORF">FLO80_09660</name>
</gene>
<keyword evidence="4 6" id="KW-0732">Signal</keyword>
<evidence type="ECO:0000256" key="1">
    <source>
        <dbReference type="ARBA" id="ARBA00011028"/>
    </source>
</evidence>
<dbReference type="SUPFAM" id="SSF53807">
    <property type="entry name" value="Helical backbone' metal receptor"/>
    <property type="match status" value="1"/>
</dbReference>
<keyword evidence="5" id="KW-0864">Zinc transport</keyword>
<feature type="chain" id="PRO_5022766925" description="High-affinity zinc uptake system protein ZnuA" evidence="6">
    <location>
        <begin position="26"/>
        <end position="301"/>
    </location>
</feature>
<dbReference type="InterPro" id="IPR050492">
    <property type="entry name" value="Bact_metal-bind_prot9"/>
</dbReference>
<comment type="caution">
    <text evidence="7">The sequence shown here is derived from an EMBL/GenBank/DDBJ whole genome shotgun (WGS) entry which is preliminary data.</text>
</comment>
<sequence length="301" mass="32074">MIPNCFTRRTALILLSSTAALPLAAQDRPVVAAGNYPLAYFAERLGGGNVEVLFLVPTETDPPLWRPGISDIAAIQGADVIALNGADFSTWPTKASLPRSRTVDTSAGFADRMITTETLTHSHGESGEHSHLATASYTWLDFSLAMEQAKVLAAAMARQIPEQASAIAARRDDLLSDLAALDARAAALAGNAGVGPIIASHPRYQYFGAAYDLAISAVEWDAREAPSEAQWAALERLITETGANLFIWEAEPSPAARERMSALGVIDVVFPPLANAPADGSFVELMDASLDRLEDAFQQAR</sequence>
<dbReference type="AlphaFoldDB" id="A0A5A9ZGQ0"/>
<organism evidence="7 8">
    <name type="scientific">Aquicoccus porphyridii</name>
    <dbReference type="NCBI Taxonomy" id="1852029"/>
    <lineage>
        <taxon>Bacteria</taxon>
        <taxon>Pseudomonadati</taxon>
        <taxon>Pseudomonadota</taxon>
        <taxon>Alphaproteobacteria</taxon>
        <taxon>Rhodobacterales</taxon>
        <taxon>Paracoccaceae</taxon>
        <taxon>Aquicoccus</taxon>
    </lineage>
</organism>
<evidence type="ECO:0000256" key="5">
    <source>
        <dbReference type="ARBA" id="ARBA00022906"/>
    </source>
</evidence>
<dbReference type="GO" id="GO:0046872">
    <property type="term" value="F:metal ion binding"/>
    <property type="evidence" value="ECO:0007669"/>
    <property type="project" value="InterPro"/>
</dbReference>
<reference evidence="7 8" key="1">
    <citation type="submission" date="2019-07" db="EMBL/GenBank/DDBJ databases">
        <title>Aquicoccus porphyridii gen. nov., sp. nov., isolated from a small marine red alga, Porphyridium marinum.</title>
        <authorList>
            <person name="Liu L."/>
        </authorList>
    </citation>
    <scope>NUCLEOTIDE SEQUENCE [LARGE SCALE GENOMIC DNA]</scope>
    <source>
        <strain evidence="7 8">L1 8-17</strain>
    </source>
</reference>
<keyword evidence="5" id="KW-0862">Zinc</keyword>
<dbReference type="PANTHER" id="PTHR42953:SF3">
    <property type="entry name" value="HIGH-AFFINITY ZINC UPTAKE SYSTEM PROTEIN ZNUA"/>
    <property type="match status" value="1"/>
</dbReference>
<dbReference type="InterPro" id="IPR006127">
    <property type="entry name" value="ZnuA-like"/>
</dbReference>
<dbReference type="Gene3D" id="3.40.50.1980">
    <property type="entry name" value="Nitrogenase molybdenum iron protein domain"/>
    <property type="match status" value="2"/>
</dbReference>
<dbReference type="PANTHER" id="PTHR42953">
    <property type="entry name" value="HIGH-AFFINITY ZINC UPTAKE SYSTEM PROTEIN ZNUA-RELATED"/>
    <property type="match status" value="1"/>
</dbReference>
<name>A0A5A9ZGQ0_9RHOB</name>
<proteinExistence type="inferred from homology"/>
<dbReference type="Proteomes" id="UP000325291">
    <property type="component" value="Unassembled WGS sequence"/>
</dbReference>
<evidence type="ECO:0000313" key="8">
    <source>
        <dbReference type="Proteomes" id="UP000325291"/>
    </source>
</evidence>
<evidence type="ECO:0000256" key="3">
    <source>
        <dbReference type="ARBA" id="ARBA00022448"/>
    </source>
</evidence>
<dbReference type="Pfam" id="PF01297">
    <property type="entry name" value="ZnuA"/>
    <property type="match status" value="1"/>
</dbReference>
<keyword evidence="8" id="KW-1185">Reference proteome</keyword>
<accession>A0A5A9ZGQ0</accession>
<keyword evidence="3" id="KW-0813">Transport</keyword>
<comment type="similarity">
    <text evidence="1">Belongs to the bacterial solute-binding protein 9 family.</text>
</comment>
<dbReference type="RefSeq" id="WP_111365990.1">
    <property type="nucleotide sequence ID" value="NZ_VINQ01000005.1"/>
</dbReference>
<evidence type="ECO:0000313" key="7">
    <source>
        <dbReference type="EMBL" id="KAA0916364.1"/>
    </source>
</evidence>
<feature type="signal peptide" evidence="6">
    <location>
        <begin position="1"/>
        <end position="25"/>
    </location>
</feature>
<evidence type="ECO:0000256" key="2">
    <source>
        <dbReference type="ARBA" id="ARBA00015915"/>
    </source>
</evidence>
<dbReference type="EMBL" id="VINQ01000005">
    <property type="protein sequence ID" value="KAA0916364.1"/>
    <property type="molecule type" value="Genomic_DNA"/>
</dbReference>
<evidence type="ECO:0000256" key="4">
    <source>
        <dbReference type="ARBA" id="ARBA00022729"/>
    </source>
</evidence>
<evidence type="ECO:0000256" key="6">
    <source>
        <dbReference type="SAM" id="SignalP"/>
    </source>
</evidence>
<dbReference type="GO" id="GO:0006829">
    <property type="term" value="P:zinc ion transport"/>
    <property type="evidence" value="ECO:0007669"/>
    <property type="project" value="UniProtKB-KW"/>
</dbReference>
<keyword evidence="5" id="KW-0406">Ion transport</keyword>